<dbReference type="GO" id="GO:0009247">
    <property type="term" value="P:glycolipid biosynthetic process"/>
    <property type="evidence" value="ECO:0007669"/>
    <property type="project" value="InterPro"/>
</dbReference>
<comment type="subcellular location">
    <subcellularLocation>
        <location evidence="1">Golgi apparatus membrane</location>
        <topology evidence="1">Single-pass type II membrane protein</topology>
    </subcellularLocation>
</comment>
<evidence type="ECO:0000256" key="3">
    <source>
        <dbReference type="ARBA" id="ARBA00022692"/>
    </source>
</evidence>
<dbReference type="Proteomes" id="UP000626844">
    <property type="component" value="Unassembled WGS sequence"/>
</dbReference>
<keyword evidence="7" id="KW-0472">Membrane</keyword>
<dbReference type="GO" id="GO:0001733">
    <property type="term" value="F:galactosylceramide sulfotransferase activity"/>
    <property type="evidence" value="ECO:0007669"/>
    <property type="project" value="InterPro"/>
</dbReference>
<keyword evidence="6" id="KW-0333">Golgi apparatus</keyword>
<dbReference type="RefSeq" id="WP_191159595.1">
    <property type="nucleotide sequence ID" value="NZ_JACXAI010000023.1"/>
</dbReference>
<protein>
    <submittedName>
        <fullName evidence="9">Sulfotransferase family 2 domain-containing protein</fullName>
    </submittedName>
</protein>
<evidence type="ECO:0000313" key="9">
    <source>
        <dbReference type="EMBL" id="MBD1381916.1"/>
    </source>
</evidence>
<dbReference type="SUPFAM" id="SSF52540">
    <property type="entry name" value="P-loop containing nucleoside triphosphate hydrolases"/>
    <property type="match status" value="1"/>
</dbReference>
<dbReference type="InterPro" id="IPR027417">
    <property type="entry name" value="P-loop_NTPase"/>
</dbReference>
<evidence type="ECO:0000256" key="1">
    <source>
        <dbReference type="ARBA" id="ARBA00004323"/>
    </source>
</evidence>
<evidence type="ECO:0000256" key="6">
    <source>
        <dbReference type="ARBA" id="ARBA00023034"/>
    </source>
</evidence>
<keyword evidence="3" id="KW-0812">Transmembrane</keyword>
<dbReference type="EMBL" id="JACXAI010000023">
    <property type="protein sequence ID" value="MBD1381916.1"/>
    <property type="molecule type" value="Genomic_DNA"/>
</dbReference>
<name>A0A926RYC4_9BACI</name>
<sequence length="236" mass="27881">MVIKIRPFKEEPLLIHLHMPKTGGTTLKNIITKNYGKRKSVNVYVERRVLKHVLRNLSKKRIDCIQGHMPFGVHQFFDRQARYVTMLRDPVDRVLSEYYFIQSIPTHKLHAEVVKMSLEEYQNNPSTTNLQTHYILGEKFGKSLSEEDLKKAKNNLKNHFLVAGLTERFEESIVLMKEELGWDNINYTKVNVTKNRLTKKEISKDIIVQIEKNNLYDMELYQFAKELFEQKINSLK</sequence>
<accession>A0A926RYC4</accession>
<dbReference type="PANTHER" id="PTHR32301">
    <property type="entry name" value="COUNTIN RECEPTOR CNR3-RELATED"/>
    <property type="match status" value="1"/>
</dbReference>
<organism evidence="9 10">
    <name type="scientific">Metabacillus arenae</name>
    <dbReference type="NCBI Taxonomy" id="2771434"/>
    <lineage>
        <taxon>Bacteria</taxon>
        <taxon>Bacillati</taxon>
        <taxon>Bacillota</taxon>
        <taxon>Bacilli</taxon>
        <taxon>Bacillales</taxon>
        <taxon>Bacillaceae</taxon>
        <taxon>Metabacillus</taxon>
    </lineage>
</organism>
<keyword evidence="5" id="KW-1133">Transmembrane helix</keyword>
<reference evidence="9" key="1">
    <citation type="submission" date="2020-09" db="EMBL/GenBank/DDBJ databases">
        <title>A novel bacterium of genus Bacillus, isolated from South China Sea.</title>
        <authorList>
            <person name="Huang H."/>
            <person name="Mo K."/>
            <person name="Hu Y."/>
        </authorList>
    </citation>
    <scope>NUCLEOTIDE SEQUENCE</scope>
    <source>
        <strain evidence="9">IB182487</strain>
    </source>
</reference>
<keyword evidence="10" id="KW-1185">Reference proteome</keyword>
<gene>
    <name evidence="9" type="ORF">IC621_16935</name>
</gene>
<keyword evidence="4" id="KW-0735">Signal-anchor</keyword>
<dbReference type="Gene3D" id="3.40.50.300">
    <property type="entry name" value="P-loop containing nucleotide triphosphate hydrolases"/>
    <property type="match status" value="1"/>
</dbReference>
<proteinExistence type="predicted"/>
<evidence type="ECO:0000256" key="7">
    <source>
        <dbReference type="ARBA" id="ARBA00023136"/>
    </source>
</evidence>
<dbReference type="AlphaFoldDB" id="A0A926RYC4"/>
<comment type="caution">
    <text evidence="9">The sequence shown here is derived from an EMBL/GenBank/DDBJ whole genome shotgun (WGS) entry which is preliminary data.</text>
</comment>
<dbReference type="PANTHER" id="PTHR32301:SF6">
    <property type="entry name" value="GOLVESIN-RELATED"/>
    <property type="match status" value="1"/>
</dbReference>
<keyword evidence="2" id="KW-0808">Transferase</keyword>
<keyword evidence="8" id="KW-0325">Glycoprotein</keyword>
<evidence type="ECO:0000256" key="4">
    <source>
        <dbReference type="ARBA" id="ARBA00022968"/>
    </source>
</evidence>
<evidence type="ECO:0000313" key="10">
    <source>
        <dbReference type="Proteomes" id="UP000626844"/>
    </source>
</evidence>
<evidence type="ECO:0000256" key="5">
    <source>
        <dbReference type="ARBA" id="ARBA00022989"/>
    </source>
</evidence>
<dbReference type="GO" id="GO:0016020">
    <property type="term" value="C:membrane"/>
    <property type="evidence" value="ECO:0007669"/>
    <property type="project" value="InterPro"/>
</dbReference>
<dbReference type="InterPro" id="IPR009729">
    <property type="entry name" value="Gal-3-0_sulfotransfrase"/>
</dbReference>
<evidence type="ECO:0000256" key="2">
    <source>
        <dbReference type="ARBA" id="ARBA00022679"/>
    </source>
</evidence>
<evidence type="ECO:0000256" key="8">
    <source>
        <dbReference type="ARBA" id="ARBA00023180"/>
    </source>
</evidence>
<dbReference type="Pfam" id="PF06990">
    <property type="entry name" value="Gal-3-0_sulfotr"/>
    <property type="match status" value="1"/>
</dbReference>
<dbReference type="InterPro" id="IPR053259">
    <property type="entry name" value="Golvesin-related_Golgi"/>
</dbReference>